<dbReference type="Pfam" id="PF00547">
    <property type="entry name" value="Urease_gamma"/>
    <property type="match status" value="1"/>
</dbReference>
<evidence type="ECO:0000256" key="13">
    <source>
        <dbReference type="PIRSR" id="PIRSR001222-51"/>
    </source>
</evidence>
<organism evidence="17 18">
    <name type="scientific">Acaromyces ingoldii</name>
    <dbReference type="NCBI Taxonomy" id="215250"/>
    <lineage>
        <taxon>Eukaryota</taxon>
        <taxon>Fungi</taxon>
        <taxon>Dikarya</taxon>
        <taxon>Basidiomycota</taxon>
        <taxon>Ustilaginomycotina</taxon>
        <taxon>Exobasidiomycetes</taxon>
        <taxon>Exobasidiales</taxon>
        <taxon>Cryptobasidiaceae</taxon>
        <taxon>Acaromyces</taxon>
    </lineage>
</organism>
<keyword evidence="6 11" id="KW-0479">Metal-binding</keyword>
<keyword evidence="8" id="KW-0843">Virulence</keyword>
<dbReference type="PIRSF" id="PIRSF001222">
    <property type="entry name" value="Urease"/>
    <property type="match status" value="1"/>
</dbReference>
<dbReference type="FunCoup" id="A0A316YU41">
    <property type="interactions" value="64"/>
</dbReference>
<dbReference type="Pfam" id="PF00449">
    <property type="entry name" value="Urease_alpha"/>
    <property type="match status" value="1"/>
</dbReference>
<evidence type="ECO:0000256" key="5">
    <source>
        <dbReference type="ARBA" id="ARBA00022596"/>
    </source>
</evidence>
<dbReference type="PROSITE" id="PS51368">
    <property type="entry name" value="UREASE_3"/>
    <property type="match status" value="1"/>
</dbReference>
<evidence type="ECO:0000256" key="2">
    <source>
        <dbReference type="ARBA" id="ARBA00011643"/>
    </source>
</evidence>
<dbReference type="SUPFAM" id="SSF51278">
    <property type="entry name" value="Urease, beta-subunit"/>
    <property type="match status" value="1"/>
</dbReference>
<evidence type="ECO:0000256" key="4">
    <source>
        <dbReference type="ARBA" id="ARBA00013883"/>
    </source>
</evidence>
<dbReference type="NCBIfam" id="TIGR00193">
    <property type="entry name" value="urease_gam"/>
    <property type="match status" value="1"/>
</dbReference>
<dbReference type="InterPro" id="IPR002026">
    <property type="entry name" value="Urease_gamma/gamma-beta_su"/>
</dbReference>
<accession>A0A316YU41</accession>
<dbReference type="SUPFAM" id="SSF54111">
    <property type="entry name" value="Urease, gamma-subunit"/>
    <property type="match status" value="1"/>
</dbReference>
<feature type="binding site" description="via carbamate group" evidence="13">
    <location>
        <position position="491"/>
    </location>
    <ligand>
        <name>Ni(2+)</name>
        <dbReference type="ChEBI" id="CHEBI:49786"/>
        <label>2</label>
    </ligand>
</feature>
<dbReference type="InterPro" id="IPR017950">
    <property type="entry name" value="Urease_AS"/>
</dbReference>
<keyword evidence="18" id="KW-1185">Reference proteome</keyword>
<dbReference type="Gene3D" id="3.30.280.10">
    <property type="entry name" value="Urease, gamma-like subunit"/>
    <property type="match status" value="1"/>
</dbReference>
<dbReference type="PRINTS" id="PR01752">
    <property type="entry name" value="UREASE"/>
</dbReference>
<dbReference type="NCBIfam" id="NF009686">
    <property type="entry name" value="PRK13207.1"/>
    <property type="match status" value="1"/>
</dbReference>
<evidence type="ECO:0000313" key="18">
    <source>
        <dbReference type="Proteomes" id="UP000245768"/>
    </source>
</evidence>
<dbReference type="InterPro" id="IPR011612">
    <property type="entry name" value="Urease_alpha_N_dom"/>
</dbReference>
<protein>
    <recommendedName>
        <fullName evidence="4 11">Urease</fullName>
        <ecNumber evidence="3 11">3.5.1.5</ecNumber>
    </recommendedName>
    <alternativeName>
        <fullName evidence="9 11">Urea amidohydrolase</fullName>
    </alternativeName>
</protein>
<feature type="binding site" evidence="13">
    <location>
        <position position="520"/>
    </location>
    <ligand>
        <name>Ni(2+)</name>
        <dbReference type="ChEBI" id="CHEBI:49786"/>
        <label>2</label>
    </ligand>
</feature>
<dbReference type="NCBIfam" id="TIGR01792">
    <property type="entry name" value="urease_alph"/>
    <property type="match status" value="1"/>
</dbReference>
<evidence type="ECO:0000256" key="8">
    <source>
        <dbReference type="ARBA" id="ARBA00023026"/>
    </source>
</evidence>
<dbReference type="GO" id="GO:0009039">
    <property type="term" value="F:urease activity"/>
    <property type="evidence" value="ECO:0007669"/>
    <property type="project" value="UniProtKB-EC"/>
</dbReference>
<dbReference type="Proteomes" id="UP000245768">
    <property type="component" value="Unassembled WGS sequence"/>
</dbReference>
<dbReference type="SUPFAM" id="SSF51338">
    <property type="entry name" value="Composite domain of metallo-dependent hydrolases"/>
    <property type="match status" value="2"/>
</dbReference>
<dbReference type="PROSITE" id="PS00145">
    <property type="entry name" value="UREASE_2"/>
    <property type="match status" value="1"/>
</dbReference>
<feature type="domain" description="Urease" evidence="16">
    <location>
        <begin position="403"/>
        <end position="841"/>
    </location>
</feature>
<evidence type="ECO:0000256" key="14">
    <source>
        <dbReference type="PIRSR" id="PIRSR611612-52"/>
    </source>
</evidence>
<dbReference type="PANTHER" id="PTHR33569:SF1">
    <property type="entry name" value="UREASE"/>
    <property type="match status" value="1"/>
</dbReference>
<proteinExistence type="inferred from homology"/>
<evidence type="ECO:0000256" key="9">
    <source>
        <dbReference type="ARBA" id="ARBA00030395"/>
    </source>
</evidence>
<dbReference type="CDD" id="cd00375">
    <property type="entry name" value="Urease_alpha"/>
    <property type="match status" value="1"/>
</dbReference>
<dbReference type="Pfam" id="PF00699">
    <property type="entry name" value="Urease_beta"/>
    <property type="match status" value="1"/>
</dbReference>
<dbReference type="InterPro" id="IPR036463">
    <property type="entry name" value="Urease_gamma_sf"/>
</dbReference>
<evidence type="ECO:0000256" key="11">
    <source>
        <dbReference type="PIRNR" id="PIRNR001222"/>
    </source>
</evidence>
<dbReference type="InterPro" id="IPR006680">
    <property type="entry name" value="Amidohydro-rel"/>
</dbReference>
<dbReference type="InterPro" id="IPR002019">
    <property type="entry name" value="Urease_beta-like"/>
</dbReference>
<comment type="function">
    <text evidence="10">Plays a nutritional role via nitrogen acquisition in the environment. Contributes to the central nervous system invasion by enhancing yeast sequestration within microcapillary beds (such as within the brain) during hematogenous spread, thereby facilitating blood-to-brain invasion by C.neoformans. Affects fitness within the mammalian phagosome, promoting non-lytic exocytosis while delaying intracellular replication and thus reducing phagolysosomal membrane damage, events that could facilitate cryptococcal dissemination when transported inside macrophages. Urease activity is also associated with the regulation of key intracellular metabolic pathways, including melanin biosynthesis, polyamine biosynthesis, as well as intracellular levels of proline and reactive oxygen species.</text>
</comment>
<dbReference type="NCBIfam" id="TIGR00192">
    <property type="entry name" value="urease_beta"/>
    <property type="match status" value="1"/>
</dbReference>
<dbReference type="Pfam" id="PF01979">
    <property type="entry name" value="Amidohydro_1"/>
    <property type="match status" value="1"/>
</dbReference>
<dbReference type="OrthoDB" id="1708534at2759"/>
<evidence type="ECO:0000256" key="15">
    <source>
        <dbReference type="PROSITE-ProRule" id="PRU00700"/>
    </source>
</evidence>
<reference evidence="17 18" key="1">
    <citation type="journal article" date="2018" name="Mol. Biol. Evol.">
        <title>Broad Genomic Sampling Reveals a Smut Pathogenic Ancestry of the Fungal Clade Ustilaginomycotina.</title>
        <authorList>
            <person name="Kijpornyongpan T."/>
            <person name="Mondo S.J."/>
            <person name="Barry K."/>
            <person name="Sandor L."/>
            <person name="Lee J."/>
            <person name="Lipzen A."/>
            <person name="Pangilinan J."/>
            <person name="LaButti K."/>
            <person name="Hainaut M."/>
            <person name="Henrissat B."/>
            <person name="Grigoriev I.V."/>
            <person name="Spatafora J.W."/>
            <person name="Aime M.C."/>
        </authorList>
    </citation>
    <scope>NUCLEOTIDE SEQUENCE [LARGE SCALE GENOMIC DNA]</scope>
    <source>
        <strain evidence="17 18">MCA 4198</strain>
    </source>
</reference>
<dbReference type="EC" id="3.5.1.5" evidence="3 11"/>
<dbReference type="GO" id="GO:0043419">
    <property type="term" value="P:urea catabolic process"/>
    <property type="evidence" value="ECO:0007669"/>
    <property type="project" value="UniProtKB-UniPathway"/>
</dbReference>
<dbReference type="InterPro" id="IPR011059">
    <property type="entry name" value="Metal-dep_hydrolase_composite"/>
</dbReference>
<evidence type="ECO:0000256" key="6">
    <source>
        <dbReference type="ARBA" id="ARBA00022723"/>
    </source>
</evidence>
<dbReference type="HAMAP" id="MF_01953">
    <property type="entry name" value="Urease_alpha"/>
    <property type="match status" value="1"/>
</dbReference>
<comment type="catalytic activity">
    <reaction evidence="11">
        <text>urea + 2 H2O + H(+) = hydrogencarbonate + 2 NH4(+)</text>
        <dbReference type="Rhea" id="RHEA:20557"/>
        <dbReference type="ChEBI" id="CHEBI:15377"/>
        <dbReference type="ChEBI" id="CHEBI:15378"/>
        <dbReference type="ChEBI" id="CHEBI:16199"/>
        <dbReference type="ChEBI" id="CHEBI:17544"/>
        <dbReference type="ChEBI" id="CHEBI:28938"/>
        <dbReference type="EC" id="3.5.1.5"/>
    </reaction>
</comment>
<dbReference type="PROSITE" id="PS01120">
    <property type="entry name" value="UREASE_1"/>
    <property type="match status" value="1"/>
</dbReference>
<dbReference type="InterPro" id="IPR032466">
    <property type="entry name" value="Metal_Hydrolase"/>
</dbReference>
<dbReference type="CDD" id="cd00407">
    <property type="entry name" value="Urease_beta"/>
    <property type="match status" value="1"/>
</dbReference>
<dbReference type="Gene3D" id="2.30.40.10">
    <property type="entry name" value="Urease, subunit C, domain 1"/>
    <property type="match status" value="1"/>
</dbReference>
<dbReference type="UniPathway" id="UPA00258">
    <property type="reaction ID" value="UER00370"/>
</dbReference>
<gene>
    <name evidence="17" type="ORF">FA10DRAFT_235889</name>
</gene>
<feature type="binding site" description="via carbamate group" evidence="13">
    <location>
        <position position="491"/>
    </location>
    <ligand>
        <name>Ni(2+)</name>
        <dbReference type="ChEBI" id="CHEBI:49786"/>
        <label>1</label>
    </ligand>
</feature>
<dbReference type="CDD" id="cd00390">
    <property type="entry name" value="Urease_gamma"/>
    <property type="match status" value="1"/>
</dbReference>
<dbReference type="InterPro" id="IPR005848">
    <property type="entry name" value="Urease_asu"/>
</dbReference>
<dbReference type="GO" id="GO:0016151">
    <property type="term" value="F:nickel cation binding"/>
    <property type="evidence" value="ECO:0007669"/>
    <property type="project" value="InterPro"/>
</dbReference>
<dbReference type="InParanoid" id="A0A316YU41"/>
<dbReference type="InterPro" id="IPR008221">
    <property type="entry name" value="Urease"/>
</dbReference>
<dbReference type="PANTHER" id="PTHR33569">
    <property type="entry name" value="UREASE"/>
    <property type="match status" value="1"/>
</dbReference>
<dbReference type="STRING" id="215250.A0A316YU41"/>
<comment type="subunit">
    <text evidence="2">Homohexamer.</text>
</comment>
<dbReference type="GeneID" id="37040965"/>
<evidence type="ECO:0000256" key="7">
    <source>
        <dbReference type="ARBA" id="ARBA00022801"/>
    </source>
</evidence>
<dbReference type="SUPFAM" id="SSF51556">
    <property type="entry name" value="Metallo-dependent hydrolases"/>
    <property type="match status" value="1"/>
</dbReference>
<sequence>MHLLPREKDKIFLHQVGSLAQKRLARGVRLNQTEATALIASVLQERIRDGNHSVAELMQHGKTLLGRNHVLPGVESLLYEVMVEGTFHDGCFLVTVHDPICTAKGNLKDALYGSFLPVPNDRLFGPAEEDAEGLSGAVVVKQNADNIVLSPGRERLAMKVTNTGDRPIQVGSHYPFHETNPALLFARLSAIGFRLDIAAGTAVRFEPGDVKTVPMVRIAGNQIVAGGNGIYNGPLSALASNAALLAEVKGRITSGRFQDESESAEALAAPPPCSLSREAYAALYGPTVGDKVRLADSPLWIEVERDMTAFGDECKFGGGKVLRDGMGQMTGKADAETLDTVVINALIVDWWGVVKADIGIKNGHIVGIGKAGNPDVMDGVTEGMYVGSCTDVVAAEGLIVTAGAIDAHVHYICPDLCEEALASGITTVIGGGTGPSSGSSATTCTPGKDHARFMLRATDDIPLNFAFTGKGNDSNPGPLEEQIRAGCAGLKLHEDWGTTPRAIDTCLSVCDQFDVQCNIHTDTLNESSFVEGTIAAFKGRTIHTYHSEGAGGGHAPDIITVCGESNVLPSSTNPTRPYAKNTLDEHLDMLMVCHHLSKNIAEDVAFADSRIRAETVAAEDVLQDQGAISIISSDSQAMGRIGEVVSRTWRTAAKMRQVRGPLDGDAAGNDNNRVKRYVAKYTINPAIVHGMSHLIGSVEEGKLADLVLYKPSNFGTKPEMIIKGGQIAWAQMGDANASIPTVQPIYGRPMYGAKPCAAPFNSIAFVSGVSISTRTIAEYGLRKRVEAVVGCRKVTKSDMKLNSALPKLTVDPESYDVLADGELCTVPAATALPLTQAAHLF</sequence>
<evidence type="ECO:0000256" key="1">
    <source>
        <dbReference type="ARBA" id="ARBA00004897"/>
    </source>
</evidence>
<feature type="active site" description="Proton donor" evidence="14 15">
    <location>
        <position position="594"/>
    </location>
</feature>
<dbReference type="EMBL" id="KZ819634">
    <property type="protein sequence ID" value="PWN92751.1"/>
    <property type="molecule type" value="Genomic_DNA"/>
</dbReference>
<dbReference type="InterPro" id="IPR050069">
    <property type="entry name" value="Urease_subunit"/>
</dbReference>
<evidence type="ECO:0000256" key="12">
    <source>
        <dbReference type="PIRSR" id="PIRSR001222-50"/>
    </source>
</evidence>
<evidence type="ECO:0000256" key="10">
    <source>
        <dbReference type="ARBA" id="ARBA00056221"/>
    </source>
</evidence>
<comment type="PTM">
    <text evidence="12">Carbamylation allows a single lysine to coordinate two nickel ions.</text>
</comment>
<feature type="binding site" evidence="15">
    <location>
        <position position="493"/>
    </location>
    <ligand>
        <name>substrate</name>
    </ligand>
</feature>
<evidence type="ECO:0000259" key="16">
    <source>
        <dbReference type="PROSITE" id="PS51368"/>
    </source>
</evidence>
<dbReference type="NCBIfam" id="NF009671">
    <property type="entry name" value="PRK13192.1"/>
    <property type="match status" value="1"/>
</dbReference>
<dbReference type="AlphaFoldDB" id="A0A316YU41"/>
<feature type="binding site" evidence="13">
    <location>
        <position position="546"/>
    </location>
    <ligand>
        <name>Ni(2+)</name>
        <dbReference type="ChEBI" id="CHEBI:49786"/>
        <label>2</label>
    </ligand>
</feature>
<feature type="binding site" evidence="13">
    <location>
        <position position="634"/>
    </location>
    <ligand>
        <name>Ni(2+)</name>
        <dbReference type="ChEBI" id="CHEBI:49786"/>
        <label>1</label>
    </ligand>
</feature>
<name>A0A316YU41_9BASI</name>
<dbReference type="GO" id="GO:0035550">
    <property type="term" value="C:urease complex"/>
    <property type="evidence" value="ECO:0007669"/>
    <property type="project" value="InterPro"/>
</dbReference>
<feature type="modified residue" description="N6-carboxylysine" evidence="12">
    <location>
        <position position="491"/>
    </location>
</feature>
<dbReference type="FunFam" id="3.30.280.10:FF:000001">
    <property type="entry name" value="Urease subunit alpha"/>
    <property type="match status" value="1"/>
</dbReference>
<keyword evidence="7 11" id="KW-0378">Hydrolase</keyword>
<dbReference type="InterPro" id="IPR017951">
    <property type="entry name" value="Urease_asu_c"/>
</dbReference>
<comment type="cofactor">
    <cofactor evidence="13">
        <name>Ni cation</name>
        <dbReference type="ChEBI" id="CHEBI:25516"/>
    </cofactor>
    <text evidence="13">Binds 2 nickel ions per subunit.</text>
</comment>
<evidence type="ECO:0000313" key="17">
    <source>
        <dbReference type="EMBL" id="PWN92751.1"/>
    </source>
</evidence>
<feature type="binding site" evidence="13">
    <location>
        <position position="408"/>
    </location>
    <ligand>
        <name>Ni(2+)</name>
        <dbReference type="ChEBI" id="CHEBI:49786"/>
        <label>1</label>
    </ligand>
</feature>
<dbReference type="Gene3D" id="2.10.150.10">
    <property type="entry name" value="Urease, beta subunit"/>
    <property type="match status" value="1"/>
</dbReference>
<comment type="pathway">
    <text evidence="1 11">Nitrogen metabolism; urea degradation; CO(2) and NH(3) from urea (urease route): step 1/1.</text>
</comment>
<dbReference type="InterPro" id="IPR029754">
    <property type="entry name" value="Urease_Ni-bd"/>
</dbReference>
<dbReference type="RefSeq" id="XP_025379949.1">
    <property type="nucleotide sequence ID" value="XM_025519049.1"/>
</dbReference>
<evidence type="ECO:0000256" key="3">
    <source>
        <dbReference type="ARBA" id="ARBA00012934"/>
    </source>
</evidence>
<keyword evidence="5 11" id="KW-0533">Nickel</keyword>
<dbReference type="Gene3D" id="3.20.20.140">
    <property type="entry name" value="Metal-dependent hydrolases"/>
    <property type="match status" value="1"/>
</dbReference>
<dbReference type="InterPro" id="IPR036461">
    <property type="entry name" value="Urease_betasu_sf"/>
</dbReference>
<feature type="binding site" evidence="13">
    <location>
        <position position="410"/>
    </location>
    <ligand>
        <name>Ni(2+)</name>
        <dbReference type="ChEBI" id="CHEBI:49786"/>
        <label>1</label>
    </ligand>
</feature>